<feature type="domain" description="Ribosomal protein L9" evidence="9">
    <location>
        <begin position="13"/>
        <end position="40"/>
    </location>
</feature>
<evidence type="ECO:0000256" key="6">
    <source>
        <dbReference type="ARBA" id="ARBA00035292"/>
    </source>
</evidence>
<name>A0A0H5SIR5_HERHM</name>
<dbReference type="GO" id="GO:1990904">
    <property type="term" value="C:ribonucleoprotein complex"/>
    <property type="evidence" value="ECO:0007669"/>
    <property type="project" value="UniProtKB-KW"/>
</dbReference>
<evidence type="ECO:0000256" key="3">
    <source>
        <dbReference type="ARBA" id="ARBA00022884"/>
    </source>
</evidence>
<dbReference type="InterPro" id="IPR009027">
    <property type="entry name" value="Ribosomal_bL9/RNase_H1_N"/>
</dbReference>
<evidence type="ECO:0000256" key="4">
    <source>
        <dbReference type="ARBA" id="ARBA00022980"/>
    </source>
</evidence>
<evidence type="ECO:0000313" key="10">
    <source>
        <dbReference type="EMBL" id="CRZ35384.1"/>
    </source>
</evidence>
<dbReference type="FunFam" id="3.40.5.10:FF:000002">
    <property type="entry name" value="50S ribosomal protein L9"/>
    <property type="match status" value="1"/>
</dbReference>
<protein>
    <recommendedName>
        <fullName evidence="6 7">Large ribosomal subunit protein bL9</fullName>
    </recommendedName>
</protein>
<feature type="coiled-coil region" evidence="8">
    <location>
        <begin position="37"/>
        <end position="71"/>
    </location>
</feature>
<dbReference type="InterPro" id="IPR036935">
    <property type="entry name" value="Ribosomal_bL9_N_sf"/>
</dbReference>
<organism evidence="10 11">
    <name type="scientific">Herbinix hemicellulosilytica</name>
    <dbReference type="NCBI Taxonomy" id="1564487"/>
    <lineage>
        <taxon>Bacteria</taxon>
        <taxon>Bacillati</taxon>
        <taxon>Bacillota</taxon>
        <taxon>Clostridia</taxon>
        <taxon>Lachnospirales</taxon>
        <taxon>Lachnospiraceae</taxon>
        <taxon>Herbinix</taxon>
    </lineage>
</organism>
<evidence type="ECO:0000256" key="8">
    <source>
        <dbReference type="SAM" id="Coils"/>
    </source>
</evidence>
<comment type="function">
    <text evidence="7">Binds to the 23S rRNA.</text>
</comment>
<comment type="similarity">
    <text evidence="1 7">Belongs to the bacterial ribosomal protein bL9 family.</text>
</comment>
<dbReference type="SUPFAM" id="SSF55658">
    <property type="entry name" value="L9 N-domain-like"/>
    <property type="match status" value="1"/>
</dbReference>
<evidence type="ECO:0000256" key="5">
    <source>
        <dbReference type="ARBA" id="ARBA00023274"/>
    </source>
</evidence>
<evidence type="ECO:0000259" key="9">
    <source>
        <dbReference type="PROSITE" id="PS00651"/>
    </source>
</evidence>
<evidence type="ECO:0000256" key="1">
    <source>
        <dbReference type="ARBA" id="ARBA00010605"/>
    </source>
</evidence>
<dbReference type="Gene3D" id="3.10.430.100">
    <property type="entry name" value="Ribosomal protein L9, C-terminal domain"/>
    <property type="match status" value="1"/>
</dbReference>
<dbReference type="NCBIfam" id="TIGR00158">
    <property type="entry name" value="L9"/>
    <property type="match status" value="1"/>
</dbReference>
<dbReference type="InterPro" id="IPR036791">
    <property type="entry name" value="Ribosomal_bL9_C_sf"/>
</dbReference>
<dbReference type="InterPro" id="IPR020070">
    <property type="entry name" value="Ribosomal_bL9_N"/>
</dbReference>
<keyword evidence="4 7" id="KW-0689">Ribosomal protein</keyword>
<dbReference type="Pfam" id="PF01281">
    <property type="entry name" value="Ribosomal_L9_N"/>
    <property type="match status" value="1"/>
</dbReference>
<dbReference type="Pfam" id="PF03948">
    <property type="entry name" value="Ribosomal_L9_C"/>
    <property type="match status" value="1"/>
</dbReference>
<dbReference type="PROSITE" id="PS00651">
    <property type="entry name" value="RIBOSOMAL_L9"/>
    <property type="match status" value="1"/>
</dbReference>
<dbReference type="GO" id="GO:0006412">
    <property type="term" value="P:translation"/>
    <property type="evidence" value="ECO:0007669"/>
    <property type="project" value="UniProtKB-UniRule"/>
</dbReference>
<dbReference type="PANTHER" id="PTHR21368">
    <property type="entry name" value="50S RIBOSOMAL PROTEIN L9"/>
    <property type="match status" value="1"/>
</dbReference>
<accession>A0A0H5SIR5</accession>
<dbReference type="SUPFAM" id="SSF55653">
    <property type="entry name" value="Ribosomal protein L9 C-domain"/>
    <property type="match status" value="1"/>
</dbReference>
<keyword evidence="2 7" id="KW-0699">rRNA-binding</keyword>
<dbReference type="InterPro" id="IPR000244">
    <property type="entry name" value="Ribosomal_bL9"/>
</dbReference>
<keyword evidence="11" id="KW-1185">Reference proteome</keyword>
<dbReference type="Proteomes" id="UP000236497">
    <property type="component" value="Unassembled WGS sequence"/>
</dbReference>
<dbReference type="AlphaFoldDB" id="A0A0H5SIR5"/>
<keyword evidence="8" id="KW-0175">Coiled coil</keyword>
<evidence type="ECO:0000256" key="7">
    <source>
        <dbReference type="HAMAP-Rule" id="MF_00503"/>
    </source>
</evidence>
<dbReference type="Gene3D" id="3.40.5.10">
    <property type="entry name" value="Ribosomal protein L9, N-terminal domain"/>
    <property type="match status" value="1"/>
</dbReference>
<dbReference type="RefSeq" id="WP_103203469.1">
    <property type="nucleotide sequence ID" value="NZ_CVTD020000024.1"/>
</dbReference>
<dbReference type="GO" id="GO:0019843">
    <property type="term" value="F:rRNA binding"/>
    <property type="evidence" value="ECO:0007669"/>
    <property type="project" value="UniProtKB-UniRule"/>
</dbReference>
<sequence>MEVILMEDVKNLGKKGDIVKVSDGYARNFLLPKKLGVEATKQNLHQLKLQKEAEERRQQEIYEEAKELGKKLEAVTVNVKIKAGEGGRAFGSVSTKEIVAALQEQANIQLDKKKIQLNDPIKNAGIYKVAVKLHPKVSVELTVKVEAV</sequence>
<dbReference type="GO" id="GO:0005840">
    <property type="term" value="C:ribosome"/>
    <property type="evidence" value="ECO:0007669"/>
    <property type="project" value="UniProtKB-KW"/>
</dbReference>
<keyword evidence="3 7" id="KW-0694">RNA-binding</keyword>
<gene>
    <name evidence="7" type="primary">rplI</name>
    <name evidence="10" type="ORF">HHT355_2187</name>
</gene>
<evidence type="ECO:0000313" key="11">
    <source>
        <dbReference type="Proteomes" id="UP000236497"/>
    </source>
</evidence>
<dbReference type="EMBL" id="CVTD020000024">
    <property type="protein sequence ID" value="CRZ35384.1"/>
    <property type="molecule type" value="Genomic_DNA"/>
</dbReference>
<proteinExistence type="inferred from homology"/>
<dbReference type="HAMAP" id="MF_00503">
    <property type="entry name" value="Ribosomal_bL9"/>
    <property type="match status" value="1"/>
</dbReference>
<dbReference type="GO" id="GO:0003735">
    <property type="term" value="F:structural constituent of ribosome"/>
    <property type="evidence" value="ECO:0007669"/>
    <property type="project" value="InterPro"/>
</dbReference>
<dbReference type="InterPro" id="IPR020594">
    <property type="entry name" value="Ribosomal_bL9_bac/chp"/>
</dbReference>
<dbReference type="OrthoDB" id="9788336at2"/>
<reference evidence="10 11" key="1">
    <citation type="submission" date="2015-06" db="EMBL/GenBank/DDBJ databases">
        <authorList>
            <person name="Wibberg Daniel"/>
        </authorList>
    </citation>
    <scope>NUCLEOTIDE SEQUENCE [LARGE SCALE GENOMIC DNA]</scope>
    <source>
        <strain evidence="10 11">T3/55T</strain>
    </source>
</reference>
<keyword evidence="5 7" id="KW-0687">Ribonucleoprotein</keyword>
<evidence type="ECO:0000256" key="2">
    <source>
        <dbReference type="ARBA" id="ARBA00022730"/>
    </source>
</evidence>
<dbReference type="InterPro" id="IPR020069">
    <property type="entry name" value="Ribosomal_bL9_C"/>
</dbReference>